<accession>I4AHV6</accession>
<organism evidence="1 2">
    <name type="scientific">Bernardetia litoralis (strain ATCC 23117 / DSM 6794 / NBRC 15988 / NCIMB 1366 / Fx l1 / Sio-4)</name>
    <name type="common">Flexibacter litoralis</name>
    <dbReference type="NCBI Taxonomy" id="880071"/>
    <lineage>
        <taxon>Bacteria</taxon>
        <taxon>Pseudomonadati</taxon>
        <taxon>Bacteroidota</taxon>
        <taxon>Cytophagia</taxon>
        <taxon>Cytophagales</taxon>
        <taxon>Bernardetiaceae</taxon>
        <taxon>Bernardetia</taxon>
    </lineage>
</organism>
<dbReference type="KEGG" id="fli:Fleli_1103"/>
<dbReference type="AlphaFoldDB" id="I4AHV6"/>
<dbReference type="OrthoDB" id="6703119at2"/>
<dbReference type="EMBL" id="CP003345">
    <property type="protein sequence ID" value="AFM03541.1"/>
    <property type="molecule type" value="Genomic_DNA"/>
</dbReference>
<sequence>MNINQVKELRNRLSIPLNIAMDLIKEYDDISICENEFHRNNINTICRLAECSEKKAKKYYEIFQFDIDKSIQKINEQLVVLAVLPNEKIDKIGFSLWAENESIIKYKTSRDRNIFIQTKDFDIVVETFKSVVSSNNYFDSCGRNYFDNEASRIALEKIARIKTKDVNTELFLRQLIKWFNDKLRYADYIVISGNL</sequence>
<dbReference type="eggNOG" id="ENOG50330KP">
    <property type="taxonomic scope" value="Bacteria"/>
</dbReference>
<dbReference type="HOGENOM" id="CLU_115748_0_0_10"/>
<dbReference type="STRING" id="880071.Fleli_1103"/>
<dbReference type="RefSeq" id="WP_014796998.1">
    <property type="nucleotide sequence ID" value="NC_018018.1"/>
</dbReference>
<name>I4AHV6_BERLS</name>
<protein>
    <submittedName>
        <fullName evidence="1">Uncharacterized protein</fullName>
    </submittedName>
</protein>
<keyword evidence="2" id="KW-1185">Reference proteome</keyword>
<evidence type="ECO:0000313" key="2">
    <source>
        <dbReference type="Proteomes" id="UP000006054"/>
    </source>
</evidence>
<gene>
    <name evidence="1" type="ordered locus">Fleli_1103</name>
</gene>
<proteinExistence type="predicted"/>
<evidence type="ECO:0000313" key="1">
    <source>
        <dbReference type="EMBL" id="AFM03541.1"/>
    </source>
</evidence>
<dbReference type="Proteomes" id="UP000006054">
    <property type="component" value="Chromosome"/>
</dbReference>
<reference evidence="2" key="1">
    <citation type="submission" date="2012-06" db="EMBL/GenBank/DDBJ databases">
        <title>The complete genome of Flexibacter litoralis DSM 6794.</title>
        <authorList>
            <person name="Lucas S."/>
            <person name="Copeland A."/>
            <person name="Lapidus A."/>
            <person name="Glavina del Rio T."/>
            <person name="Dalin E."/>
            <person name="Tice H."/>
            <person name="Bruce D."/>
            <person name="Goodwin L."/>
            <person name="Pitluck S."/>
            <person name="Peters L."/>
            <person name="Ovchinnikova G."/>
            <person name="Lu M."/>
            <person name="Kyrpides N."/>
            <person name="Mavromatis K."/>
            <person name="Ivanova N."/>
            <person name="Brettin T."/>
            <person name="Detter J.C."/>
            <person name="Han C."/>
            <person name="Larimer F."/>
            <person name="Land M."/>
            <person name="Hauser L."/>
            <person name="Markowitz V."/>
            <person name="Cheng J.-F."/>
            <person name="Hugenholtz P."/>
            <person name="Woyke T."/>
            <person name="Wu D."/>
            <person name="Spring S."/>
            <person name="Lang E."/>
            <person name="Kopitz M."/>
            <person name="Brambilla E."/>
            <person name="Klenk H.-P."/>
            <person name="Eisen J.A."/>
        </authorList>
    </citation>
    <scope>NUCLEOTIDE SEQUENCE [LARGE SCALE GENOMIC DNA]</scope>
    <source>
        <strain evidence="2">ATCC 23117 / DSM 6794 / NBRC 15988 / NCIMB 1366 / Sio-4</strain>
    </source>
</reference>